<dbReference type="InterPro" id="IPR036412">
    <property type="entry name" value="HAD-like_sf"/>
</dbReference>
<proteinExistence type="predicted"/>
<gene>
    <name evidence="1" type="ORF">M2152_001051</name>
</gene>
<organism evidence="1 2">
    <name type="scientific">Antiquaquibacter oligotrophicus</name>
    <dbReference type="NCBI Taxonomy" id="2880260"/>
    <lineage>
        <taxon>Bacteria</taxon>
        <taxon>Bacillati</taxon>
        <taxon>Actinomycetota</taxon>
        <taxon>Actinomycetes</taxon>
        <taxon>Micrococcales</taxon>
        <taxon>Microbacteriaceae</taxon>
        <taxon>Antiquaquibacter</taxon>
    </lineage>
</organism>
<evidence type="ECO:0000313" key="1">
    <source>
        <dbReference type="EMBL" id="MDH6180869.1"/>
    </source>
</evidence>
<dbReference type="PANTHER" id="PTHR18901:SF38">
    <property type="entry name" value="PSEUDOURIDINE-5'-PHOSPHATASE"/>
    <property type="match status" value="1"/>
</dbReference>
<dbReference type="Pfam" id="PF13419">
    <property type="entry name" value="HAD_2"/>
    <property type="match status" value="1"/>
</dbReference>
<dbReference type="PRINTS" id="PR00413">
    <property type="entry name" value="HADHALOGNASE"/>
</dbReference>
<dbReference type="SUPFAM" id="SSF56784">
    <property type="entry name" value="HAD-like"/>
    <property type="match status" value="1"/>
</dbReference>
<dbReference type="InterPro" id="IPR041492">
    <property type="entry name" value="HAD_2"/>
</dbReference>
<accession>A0ABT6KLG3</accession>
<dbReference type="Gene3D" id="3.40.50.1000">
    <property type="entry name" value="HAD superfamily/HAD-like"/>
    <property type="match status" value="1"/>
</dbReference>
<name>A0ABT6KLG3_9MICO</name>
<dbReference type="CDD" id="cd07505">
    <property type="entry name" value="HAD_BPGM-like"/>
    <property type="match status" value="1"/>
</dbReference>
<keyword evidence="1" id="KW-0378">Hydrolase</keyword>
<dbReference type="Gene3D" id="1.10.150.240">
    <property type="entry name" value="Putative phosphatase, domain 2"/>
    <property type="match status" value="1"/>
</dbReference>
<protein>
    <submittedName>
        <fullName evidence="1">HAD superfamily hydrolase (TIGR01509 family)</fullName>
    </submittedName>
</protein>
<reference evidence="1 2" key="1">
    <citation type="submission" date="2023-04" db="EMBL/GenBank/DDBJ databases">
        <title>Genome Encyclopedia of Bacteria and Archaea VI: Functional Genomics of Type Strains.</title>
        <authorList>
            <person name="Whitman W."/>
        </authorList>
    </citation>
    <scope>NUCLEOTIDE SEQUENCE [LARGE SCALE GENOMIC DNA]</scope>
    <source>
        <strain evidence="1 2">SG_E_30_P1</strain>
    </source>
</reference>
<dbReference type="InterPro" id="IPR023198">
    <property type="entry name" value="PGP-like_dom2"/>
</dbReference>
<dbReference type="EMBL" id="JARXVQ010000001">
    <property type="protein sequence ID" value="MDH6180869.1"/>
    <property type="molecule type" value="Genomic_DNA"/>
</dbReference>
<evidence type="ECO:0000313" key="2">
    <source>
        <dbReference type="Proteomes" id="UP001160142"/>
    </source>
</evidence>
<dbReference type="RefSeq" id="WP_322133202.1">
    <property type="nucleotide sequence ID" value="NZ_CP085036.1"/>
</dbReference>
<sequence length="222" mass="23594">MTPTSPAAVFWDMDGTLVDTEPYWVSAETDLIESFGGSWTHEEALQLVGAGLWHSARIIQAKGVALTEDEIIDALTDRVLEQLATKGIPWRPGARELLLELREAGVPTALVTMSISRMAHFVVEHLGFEGFDAVVSGNDVTHSKPHPEPYLHAARILGVDPALSVALEDSPPGVASAAEAGMVTIGIPFILDLTSSSATHLWPTLDGRTLADLAALVPAVSS</sequence>
<dbReference type="SFLD" id="SFLDS00003">
    <property type="entry name" value="Haloacid_Dehalogenase"/>
    <property type="match status" value="1"/>
</dbReference>
<dbReference type="InterPro" id="IPR006439">
    <property type="entry name" value="HAD-SF_hydro_IA"/>
</dbReference>
<keyword evidence="2" id="KW-1185">Reference proteome</keyword>
<comment type="caution">
    <text evidence="1">The sequence shown here is derived from an EMBL/GenBank/DDBJ whole genome shotgun (WGS) entry which is preliminary data.</text>
</comment>
<dbReference type="Proteomes" id="UP001160142">
    <property type="component" value="Unassembled WGS sequence"/>
</dbReference>
<dbReference type="InterPro" id="IPR023214">
    <property type="entry name" value="HAD_sf"/>
</dbReference>
<dbReference type="SFLD" id="SFLDG01129">
    <property type="entry name" value="C1.5:_HAD__Beta-PGM__Phosphata"/>
    <property type="match status" value="1"/>
</dbReference>
<dbReference type="NCBIfam" id="TIGR01509">
    <property type="entry name" value="HAD-SF-IA-v3"/>
    <property type="match status" value="1"/>
</dbReference>
<dbReference type="PANTHER" id="PTHR18901">
    <property type="entry name" value="2-DEOXYGLUCOSE-6-PHOSPHATE PHOSPHATASE 2"/>
    <property type="match status" value="1"/>
</dbReference>
<dbReference type="GO" id="GO:0016787">
    <property type="term" value="F:hydrolase activity"/>
    <property type="evidence" value="ECO:0007669"/>
    <property type="project" value="UniProtKB-KW"/>
</dbReference>